<evidence type="ECO:0000256" key="8">
    <source>
        <dbReference type="RuleBase" id="RU361117"/>
    </source>
</evidence>
<dbReference type="PANTHER" id="PTHR43768:SF24">
    <property type="entry name" value="TREHALOSE 6-PHOSPHATE PHOSPHATASE"/>
    <property type="match status" value="1"/>
</dbReference>
<accession>A0AAN8VV89</accession>
<evidence type="ECO:0000256" key="1">
    <source>
        <dbReference type="ARBA" id="ARBA00000500"/>
    </source>
</evidence>
<comment type="catalytic activity">
    <reaction evidence="1 8">
        <text>alpha,alpha-trehalose 6-phosphate + H2O = alpha,alpha-trehalose + phosphate</text>
        <dbReference type="Rhea" id="RHEA:23420"/>
        <dbReference type="ChEBI" id="CHEBI:15377"/>
        <dbReference type="ChEBI" id="CHEBI:16551"/>
        <dbReference type="ChEBI" id="CHEBI:43474"/>
        <dbReference type="ChEBI" id="CHEBI:58429"/>
        <dbReference type="EC" id="3.1.3.12"/>
    </reaction>
</comment>
<evidence type="ECO:0000313" key="9">
    <source>
        <dbReference type="EMBL" id="KAK6936711.1"/>
    </source>
</evidence>
<dbReference type="EMBL" id="JBAMMX010000007">
    <property type="protein sequence ID" value="KAK6936711.1"/>
    <property type="molecule type" value="Genomic_DNA"/>
</dbReference>
<comment type="function">
    <text evidence="7">Removes the phosphate from trehalose 6-phosphate to produce free trehalose. Trehalose accumulation in plant may improve abiotic stress tolerance.</text>
</comment>
<dbReference type="GO" id="GO:0005992">
    <property type="term" value="P:trehalose biosynthetic process"/>
    <property type="evidence" value="ECO:0007669"/>
    <property type="project" value="InterPro"/>
</dbReference>
<evidence type="ECO:0000256" key="5">
    <source>
        <dbReference type="ARBA" id="ARBA00022801"/>
    </source>
</evidence>
<dbReference type="InterPro" id="IPR044651">
    <property type="entry name" value="OTSB-like"/>
</dbReference>
<dbReference type="FunFam" id="3.30.70.1020:FF:000004">
    <property type="entry name" value="Trehalose 6-phosphate phosphatase"/>
    <property type="match status" value="1"/>
</dbReference>
<evidence type="ECO:0000313" key="10">
    <source>
        <dbReference type="Proteomes" id="UP001370490"/>
    </source>
</evidence>
<comment type="pathway">
    <text evidence="3 8">Glycan biosynthesis; trehalose biosynthesis.</text>
</comment>
<reference evidence="9 10" key="1">
    <citation type="submission" date="2023-12" db="EMBL/GenBank/DDBJ databases">
        <title>A high-quality genome assembly for Dillenia turbinata (Dilleniales).</title>
        <authorList>
            <person name="Chanderbali A."/>
        </authorList>
    </citation>
    <scope>NUCLEOTIDE SEQUENCE [LARGE SCALE GENOMIC DNA]</scope>
    <source>
        <strain evidence="9">LSX21</strain>
        <tissue evidence="9">Leaf</tissue>
    </source>
</reference>
<dbReference type="AlphaFoldDB" id="A0AAN8VV89"/>
<dbReference type="FunFam" id="3.40.50.1000:FF:000073">
    <property type="entry name" value="Trehalose 6-phosphate phosphatase"/>
    <property type="match status" value="1"/>
</dbReference>
<comment type="similarity">
    <text evidence="4 8">Belongs to the trehalose phosphatase family.</text>
</comment>
<protein>
    <recommendedName>
        <fullName evidence="8">Trehalose 6-phosphate phosphatase</fullName>
        <ecNumber evidence="8">3.1.3.12</ecNumber>
    </recommendedName>
</protein>
<dbReference type="InterPro" id="IPR023214">
    <property type="entry name" value="HAD_sf"/>
</dbReference>
<dbReference type="CDD" id="cd01627">
    <property type="entry name" value="HAD_TPP"/>
    <property type="match status" value="1"/>
</dbReference>
<organism evidence="9 10">
    <name type="scientific">Dillenia turbinata</name>
    <dbReference type="NCBI Taxonomy" id="194707"/>
    <lineage>
        <taxon>Eukaryota</taxon>
        <taxon>Viridiplantae</taxon>
        <taxon>Streptophyta</taxon>
        <taxon>Embryophyta</taxon>
        <taxon>Tracheophyta</taxon>
        <taxon>Spermatophyta</taxon>
        <taxon>Magnoliopsida</taxon>
        <taxon>eudicotyledons</taxon>
        <taxon>Gunneridae</taxon>
        <taxon>Pentapetalae</taxon>
        <taxon>Dilleniales</taxon>
        <taxon>Dilleniaceae</taxon>
        <taxon>Dillenia</taxon>
    </lineage>
</organism>
<dbReference type="NCBIfam" id="TIGR00685">
    <property type="entry name" value="T6PP"/>
    <property type="match status" value="1"/>
</dbReference>
<dbReference type="Gene3D" id="3.40.50.1000">
    <property type="entry name" value="HAD superfamily/HAD-like"/>
    <property type="match status" value="1"/>
</dbReference>
<proteinExistence type="inferred from homology"/>
<dbReference type="Gene3D" id="3.30.70.1020">
    <property type="entry name" value="Trehalose-6-phosphate phosphatase related protein, domain 2"/>
    <property type="match status" value="1"/>
</dbReference>
<dbReference type="Proteomes" id="UP001370490">
    <property type="component" value="Unassembled WGS sequence"/>
</dbReference>
<keyword evidence="10" id="KW-1185">Reference proteome</keyword>
<dbReference type="InterPro" id="IPR006379">
    <property type="entry name" value="HAD-SF_hydro_IIB"/>
</dbReference>
<keyword evidence="6" id="KW-0346">Stress response</keyword>
<evidence type="ECO:0000256" key="2">
    <source>
        <dbReference type="ARBA" id="ARBA00001968"/>
    </source>
</evidence>
<keyword evidence="5 8" id="KW-0378">Hydrolase</keyword>
<dbReference type="EC" id="3.1.3.12" evidence="8"/>
<evidence type="ECO:0000256" key="6">
    <source>
        <dbReference type="ARBA" id="ARBA00023016"/>
    </source>
</evidence>
<evidence type="ECO:0000256" key="4">
    <source>
        <dbReference type="ARBA" id="ARBA00008770"/>
    </source>
</evidence>
<dbReference type="GO" id="GO:0004805">
    <property type="term" value="F:trehalose-phosphatase activity"/>
    <property type="evidence" value="ECO:0007669"/>
    <property type="project" value="UniProtKB-EC"/>
</dbReference>
<gene>
    <name evidence="9" type="ORF">RJ641_033741</name>
</gene>
<dbReference type="Pfam" id="PF02358">
    <property type="entry name" value="Trehalose_PPase"/>
    <property type="match status" value="1"/>
</dbReference>
<dbReference type="SUPFAM" id="SSF56784">
    <property type="entry name" value="HAD-like"/>
    <property type="match status" value="1"/>
</dbReference>
<name>A0AAN8VV89_9MAGN</name>
<comment type="cofactor">
    <cofactor evidence="2 8">
        <name>a divalent metal cation</name>
        <dbReference type="ChEBI" id="CHEBI:60240"/>
    </cofactor>
</comment>
<evidence type="ECO:0000256" key="3">
    <source>
        <dbReference type="ARBA" id="ARBA00005199"/>
    </source>
</evidence>
<sequence>MGSFARLYQVLGIQRRPAHIPVPKVEPISKPMNDETPVLAAGNGPVYFNEVNYDHTSYTSWLMKHPSALSLFDRMMTAAEGKRIAIFLDYDGTLSPIVADPDRAFMPEKMRSAVNDVASQFPTAIISGRSLDKLFEFVRLTNVCYAGSHGMDIMAPTRLKNSYNTKFKTEAVDIKANEAVHFQPAQEFLPAIQEVLCKLEEETKMIPGVMIEDNKFCISVHFRQVQEEDYTRLEEKVKAILEDYSLLQLTNGKKVMEIRPSIKWDKGHALEYLLEFLGFGNFNDVLPIYIGDDQTDEDAFKVIQSRGQGYSILVSSIPKYTGASYSLHDPMEVLSFLLRLVRWKENSSVTIRCSTQKER</sequence>
<comment type="caution">
    <text evidence="9">The sequence shown here is derived from an EMBL/GenBank/DDBJ whole genome shotgun (WGS) entry which is preliminary data.</text>
</comment>
<dbReference type="PANTHER" id="PTHR43768">
    <property type="entry name" value="TREHALOSE 6-PHOSPHATE PHOSPHATASE"/>
    <property type="match status" value="1"/>
</dbReference>
<dbReference type="InterPro" id="IPR003337">
    <property type="entry name" value="Trehalose_PPase"/>
</dbReference>
<dbReference type="NCBIfam" id="TIGR01484">
    <property type="entry name" value="HAD-SF-IIB"/>
    <property type="match status" value="1"/>
</dbReference>
<evidence type="ECO:0000256" key="7">
    <source>
        <dbReference type="ARBA" id="ARBA00025274"/>
    </source>
</evidence>
<dbReference type="InterPro" id="IPR036412">
    <property type="entry name" value="HAD-like_sf"/>
</dbReference>